<evidence type="ECO:0000256" key="4">
    <source>
        <dbReference type="ARBA" id="ARBA00023163"/>
    </source>
</evidence>
<dbReference type="Proteomes" id="UP000003704">
    <property type="component" value="Unassembled WGS sequence"/>
</dbReference>
<evidence type="ECO:0000313" key="7">
    <source>
        <dbReference type="Proteomes" id="UP000003704"/>
    </source>
</evidence>
<dbReference type="Gene3D" id="1.10.10.10">
    <property type="entry name" value="Winged helix-like DNA-binding domain superfamily/Winged helix DNA-binding domain"/>
    <property type="match status" value="1"/>
</dbReference>
<reference evidence="6 7" key="1">
    <citation type="journal article" date="2012" name="J. Bacteriol.">
        <title>Genome Sequence of n-Alkane-Degrading Hydrocarboniphaga effusa Strain AP103T (ATCC BAA-332T).</title>
        <authorList>
            <person name="Chang H.K."/>
            <person name="Zylstra G.J."/>
            <person name="Chae J.C."/>
        </authorList>
    </citation>
    <scope>NUCLEOTIDE SEQUENCE [LARGE SCALE GENOMIC DNA]</scope>
    <source>
        <strain evidence="6 7">AP103</strain>
    </source>
</reference>
<dbReference type="InterPro" id="IPR005119">
    <property type="entry name" value="LysR_subst-bd"/>
</dbReference>
<dbReference type="InterPro" id="IPR058163">
    <property type="entry name" value="LysR-type_TF_proteobact-type"/>
</dbReference>
<keyword evidence="7" id="KW-1185">Reference proteome</keyword>
<dbReference type="Pfam" id="PF03466">
    <property type="entry name" value="LysR_substrate"/>
    <property type="match status" value="1"/>
</dbReference>
<dbReference type="PANTHER" id="PTHR30537">
    <property type="entry name" value="HTH-TYPE TRANSCRIPTIONAL REGULATOR"/>
    <property type="match status" value="1"/>
</dbReference>
<dbReference type="PATRIC" id="fig|1172194.4.peg.1835"/>
<sequence>MRRSGFTELEAVLAVARRGSFRAAARELGMSTTAISAAVAGLEARLQARLFNRTTRSVALTEAGQRYVQRIAPALAEIHGAAEEIHSQPEAPAGTLRINAPSETVQMIFEPLLLEFLRRHPQMRLDIVTEPRLVDIVADGFDAGIRLAESVPQDMVALPISADLRLVVVGSPAYFAEHGRPRTPDDLAQHQSIRLRLSHGGIYRWELERRGQSVLADPPGRVVLNEMPAIRAAACAGAGLAFLSEWHIADDLAAGRLVRVLEDWCPPFPGLRLYYPGRRHLPPGLRALVALIHELRPGEPRRAGAGR</sequence>
<dbReference type="InterPro" id="IPR036388">
    <property type="entry name" value="WH-like_DNA-bd_sf"/>
</dbReference>
<keyword evidence="4" id="KW-0804">Transcription</keyword>
<dbReference type="STRING" id="1172194.WQQ_18940"/>
<evidence type="ECO:0000256" key="2">
    <source>
        <dbReference type="ARBA" id="ARBA00023015"/>
    </source>
</evidence>
<evidence type="ECO:0000259" key="5">
    <source>
        <dbReference type="PROSITE" id="PS50931"/>
    </source>
</evidence>
<dbReference type="RefSeq" id="WP_007184843.1">
    <property type="nucleotide sequence ID" value="NZ_AKGD01000001.1"/>
</dbReference>
<comment type="similarity">
    <text evidence="1">Belongs to the LysR transcriptional regulatory family.</text>
</comment>
<evidence type="ECO:0000313" key="6">
    <source>
        <dbReference type="EMBL" id="EIT71757.1"/>
    </source>
</evidence>
<dbReference type="GO" id="GO:0043565">
    <property type="term" value="F:sequence-specific DNA binding"/>
    <property type="evidence" value="ECO:0007669"/>
    <property type="project" value="TreeGrafter"/>
</dbReference>
<organism evidence="6 7">
    <name type="scientific">Hydrocarboniphaga effusa AP103</name>
    <dbReference type="NCBI Taxonomy" id="1172194"/>
    <lineage>
        <taxon>Bacteria</taxon>
        <taxon>Pseudomonadati</taxon>
        <taxon>Pseudomonadota</taxon>
        <taxon>Gammaproteobacteria</taxon>
        <taxon>Nevskiales</taxon>
        <taxon>Nevskiaceae</taxon>
        <taxon>Hydrocarboniphaga</taxon>
    </lineage>
</organism>
<dbReference type="Gene3D" id="3.40.190.290">
    <property type="match status" value="1"/>
</dbReference>
<dbReference type="OrthoDB" id="9813056at2"/>
<keyword evidence="3" id="KW-0238">DNA-binding</keyword>
<comment type="caution">
    <text evidence="6">The sequence shown here is derived from an EMBL/GenBank/DDBJ whole genome shotgun (WGS) entry which is preliminary data.</text>
</comment>
<evidence type="ECO:0000256" key="3">
    <source>
        <dbReference type="ARBA" id="ARBA00023125"/>
    </source>
</evidence>
<name>I7ZJ18_9GAMM</name>
<feature type="domain" description="HTH lysR-type" evidence="5">
    <location>
        <begin position="1"/>
        <end position="61"/>
    </location>
</feature>
<gene>
    <name evidence="6" type="ORF">WQQ_18940</name>
</gene>
<evidence type="ECO:0000256" key="1">
    <source>
        <dbReference type="ARBA" id="ARBA00009437"/>
    </source>
</evidence>
<dbReference type="GO" id="GO:0006351">
    <property type="term" value="P:DNA-templated transcription"/>
    <property type="evidence" value="ECO:0007669"/>
    <property type="project" value="TreeGrafter"/>
</dbReference>
<dbReference type="EMBL" id="AKGD01000001">
    <property type="protein sequence ID" value="EIT71757.1"/>
    <property type="molecule type" value="Genomic_DNA"/>
</dbReference>
<dbReference type="Pfam" id="PF00126">
    <property type="entry name" value="HTH_1"/>
    <property type="match status" value="1"/>
</dbReference>
<dbReference type="CDD" id="cd08474">
    <property type="entry name" value="PBP2_CrgA_like_5"/>
    <property type="match status" value="1"/>
</dbReference>
<dbReference type="PROSITE" id="PS50931">
    <property type="entry name" value="HTH_LYSR"/>
    <property type="match status" value="1"/>
</dbReference>
<dbReference type="InterPro" id="IPR036390">
    <property type="entry name" value="WH_DNA-bd_sf"/>
</dbReference>
<accession>I7ZJ18</accession>
<dbReference type="SUPFAM" id="SSF53850">
    <property type="entry name" value="Periplasmic binding protein-like II"/>
    <property type="match status" value="1"/>
</dbReference>
<dbReference type="PANTHER" id="PTHR30537:SF1">
    <property type="entry name" value="HTH-TYPE TRANSCRIPTIONAL REGULATOR PGRR"/>
    <property type="match status" value="1"/>
</dbReference>
<dbReference type="SUPFAM" id="SSF46785">
    <property type="entry name" value="Winged helix' DNA-binding domain"/>
    <property type="match status" value="1"/>
</dbReference>
<dbReference type="GO" id="GO:0003700">
    <property type="term" value="F:DNA-binding transcription factor activity"/>
    <property type="evidence" value="ECO:0007669"/>
    <property type="project" value="InterPro"/>
</dbReference>
<dbReference type="AlphaFoldDB" id="I7ZJ18"/>
<protein>
    <submittedName>
        <fullName evidence="6">Transcriptional regulator, LysR family</fullName>
    </submittedName>
</protein>
<dbReference type="InterPro" id="IPR000847">
    <property type="entry name" value="LysR_HTH_N"/>
</dbReference>
<proteinExistence type="inferred from homology"/>
<keyword evidence="2" id="KW-0805">Transcription regulation</keyword>
<dbReference type="FunFam" id="1.10.10.10:FF:000001">
    <property type="entry name" value="LysR family transcriptional regulator"/>
    <property type="match status" value="1"/>
</dbReference>